<organism evidence="3 4">
    <name type="scientific">SAR86 cluster bacterium</name>
    <dbReference type="NCBI Taxonomy" id="2030880"/>
    <lineage>
        <taxon>Bacteria</taxon>
        <taxon>Pseudomonadati</taxon>
        <taxon>Pseudomonadota</taxon>
        <taxon>Gammaproteobacteria</taxon>
        <taxon>SAR86 cluster</taxon>
    </lineage>
</organism>
<evidence type="ECO:0000313" key="4">
    <source>
        <dbReference type="Proteomes" id="UP000218767"/>
    </source>
</evidence>
<dbReference type="EMBL" id="NVUL01000047">
    <property type="protein sequence ID" value="PCI77227.1"/>
    <property type="molecule type" value="Genomic_DNA"/>
</dbReference>
<dbReference type="AlphaFoldDB" id="A0A2A4X5B0"/>
<keyword evidence="1" id="KW-0175">Coiled coil</keyword>
<feature type="coiled-coil region" evidence="1">
    <location>
        <begin position="287"/>
        <end position="314"/>
    </location>
</feature>
<evidence type="ECO:0000256" key="1">
    <source>
        <dbReference type="SAM" id="Coils"/>
    </source>
</evidence>
<evidence type="ECO:0000256" key="2">
    <source>
        <dbReference type="SAM" id="Phobius"/>
    </source>
</evidence>
<dbReference type="Proteomes" id="UP000218767">
    <property type="component" value="Unassembled WGS sequence"/>
</dbReference>
<comment type="caution">
    <text evidence="3">The sequence shown here is derived from an EMBL/GenBank/DDBJ whole genome shotgun (WGS) entry which is preliminary data.</text>
</comment>
<feature type="transmembrane region" description="Helical" evidence="2">
    <location>
        <begin position="196"/>
        <end position="219"/>
    </location>
</feature>
<protein>
    <submittedName>
        <fullName evidence="3">Uncharacterized protein</fullName>
    </submittedName>
</protein>
<sequence length="325" mass="36491">MAKSQKSNFYPFYDPYSDSGGLGYGSKVGISLGFGAGYALLQYYSLPDKMIFFSENCWILALIISTSSFALYIATDVFRYNLKVMREIEGKYVVSLKVVDEWMSDKWLLLAGFAFGTANTTVGHLLGVPSVFFESTSSLMMVYFGFFLGGFASGMGLLAITAVIVLYLKFAPSLQYTLDPNDPDGNGGIKKLGDTLWLFGGLIGAVGILVSIHMFGVSWTFMHKQYVQFVFLFWVSLPYILAISIVLIPGLAVRRQVSYFKSYKSGQLKQEKVKLYSSYKQFESKEDEEIISEKKELGEKLERIQNELETLKKMRNSHIDGKNSD</sequence>
<proteinExistence type="predicted"/>
<keyword evidence="2" id="KW-0472">Membrane</keyword>
<evidence type="ECO:0000313" key="3">
    <source>
        <dbReference type="EMBL" id="PCI77227.1"/>
    </source>
</evidence>
<feature type="transmembrane region" description="Helical" evidence="2">
    <location>
        <begin position="107"/>
        <end position="128"/>
    </location>
</feature>
<feature type="transmembrane region" description="Helical" evidence="2">
    <location>
        <begin position="140"/>
        <end position="168"/>
    </location>
</feature>
<name>A0A2A4X5B0_9GAMM</name>
<feature type="transmembrane region" description="Helical" evidence="2">
    <location>
        <begin position="58"/>
        <end position="78"/>
    </location>
</feature>
<keyword evidence="2" id="KW-0812">Transmembrane</keyword>
<gene>
    <name evidence="3" type="ORF">COB20_08435</name>
</gene>
<reference evidence="4" key="1">
    <citation type="submission" date="2017-08" db="EMBL/GenBank/DDBJ databases">
        <title>A dynamic microbial community with high functional redundancy inhabits the cold, oxic subseafloor aquifer.</title>
        <authorList>
            <person name="Tully B.J."/>
            <person name="Wheat C.G."/>
            <person name="Glazer B.T."/>
            <person name="Huber J.A."/>
        </authorList>
    </citation>
    <scope>NUCLEOTIDE SEQUENCE [LARGE SCALE GENOMIC DNA]</scope>
</reference>
<keyword evidence="2" id="KW-1133">Transmembrane helix</keyword>
<accession>A0A2A4X5B0</accession>
<feature type="transmembrane region" description="Helical" evidence="2">
    <location>
        <begin position="21"/>
        <end position="46"/>
    </location>
</feature>
<feature type="transmembrane region" description="Helical" evidence="2">
    <location>
        <begin position="231"/>
        <end position="253"/>
    </location>
</feature>